<evidence type="ECO:0000313" key="2">
    <source>
        <dbReference type="Proteomes" id="UP001476798"/>
    </source>
</evidence>
<dbReference type="EMBL" id="JAHRIO010032912">
    <property type="protein sequence ID" value="MEQ2169427.1"/>
    <property type="molecule type" value="Genomic_DNA"/>
</dbReference>
<protein>
    <submittedName>
        <fullName evidence="1">Uncharacterized protein</fullName>
    </submittedName>
</protein>
<name>A0ABV0NDG3_9TELE</name>
<keyword evidence="2" id="KW-1185">Reference proteome</keyword>
<organism evidence="1 2">
    <name type="scientific">Goodea atripinnis</name>
    <dbReference type="NCBI Taxonomy" id="208336"/>
    <lineage>
        <taxon>Eukaryota</taxon>
        <taxon>Metazoa</taxon>
        <taxon>Chordata</taxon>
        <taxon>Craniata</taxon>
        <taxon>Vertebrata</taxon>
        <taxon>Euteleostomi</taxon>
        <taxon>Actinopterygii</taxon>
        <taxon>Neopterygii</taxon>
        <taxon>Teleostei</taxon>
        <taxon>Neoteleostei</taxon>
        <taxon>Acanthomorphata</taxon>
        <taxon>Ovalentaria</taxon>
        <taxon>Atherinomorphae</taxon>
        <taxon>Cyprinodontiformes</taxon>
        <taxon>Goodeidae</taxon>
        <taxon>Goodea</taxon>
    </lineage>
</organism>
<dbReference type="Proteomes" id="UP001476798">
    <property type="component" value="Unassembled WGS sequence"/>
</dbReference>
<reference evidence="1 2" key="1">
    <citation type="submission" date="2021-06" db="EMBL/GenBank/DDBJ databases">
        <authorList>
            <person name="Palmer J.M."/>
        </authorList>
    </citation>
    <scope>NUCLEOTIDE SEQUENCE [LARGE SCALE GENOMIC DNA]</scope>
    <source>
        <strain evidence="1 2">GA_2019</strain>
        <tissue evidence="1">Muscle</tissue>
    </source>
</reference>
<evidence type="ECO:0000313" key="1">
    <source>
        <dbReference type="EMBL" id="MEQ2169427.1"/>
    </source>
</evidence>
<sequence>MTGRSTRSGRIIPKQIISVSTRCRSRSDSARTSPYISDTLCGKISHRFPTMDQIAVRLGRKERVIPPQPLHRAPCCSIPLNAKCPCLHQPGTRT</sequence>
<gene>
    <name evidence="1" type="ORF">GOODEAATRI_025184</name>
</gene>
<accession>A0ABV0NDG3</accession>
<proteinExistence type="predicted"/>
<comment type="caution">
    <text evidence="1">The sequence shown here is derived from an EMBL/GenBank/DDBJ whole genome shotgun (WGS) entry which is preliminary data.</text>
</comment>